<proteinExistence type="predicted"/>
<evidence type="ECO:0000313" key="2">
    <source>
        <dbReference type="Proteomes" id="UP000275267"/>
    </source>
</evidence>
<protein>
    <submittedName>
        <fullName evidence="1">Uncharacterized protein</fullName>
    </submittedName>
</protein>
<sequence>MKAIIGILKDRQAMESLFIEAVTTTPRPARSHRTDLKAMRFTANPGEAQTPTNLFNKPKVVVLVKAMFTHTQFSERREPLMDSNEDQSCSLETGKGSHVNLQLLATPPLALTMTGCRRLLSCSSSSDAASKESRVWNLLLRRVLRRARLCPSRFQQ</sequence>
<dbReference type="EMBL" id="PQIB02000013">
    <property type="protein sequence ID" value="RLM74440.1"/>
    <property type="molecule type" value="Genomic_DNA"/>
</dbReference>
<evidence type="ECO:0000313" key="1">
    <source>
        <dbReference type="EMBL" id="RLM74440.1"/>
    </source>
</evidence>
<reference evidence="2" key="1">
    <citation type="journal article" date="2019" name="Nat. Commun.">
        <title>The genome of broomcorn millet.</title>
        <authorList>
            <person name="Zou C."/>
            <person name="Miki D."/>
            <person name="Li D."/>
            <person name="Tang Q."/>
            <person name="Xiao L."/>
            <person name="Rajput S."/>
            <person name="Deng P."/>
            <person name="Jia W."/>
            <person name="Huang R."/>
            <person name="Zhang M."/>
            <person name="Sun Y."/>
            <person name="Hu J."/>
            <person name="Fu X."/>
            <person name="Schnable P.S."/>
            <person name="Li F."/>
            <person name="Zhang H."/>
            <person name="Feng B."/>
            <person name="Zhu X."/>
            <person name="Liu R."/>
            <person name="Schnable J.C."/>
            <person name="Zhu J.-K."/>
            <person name="Zhang H."/>
        </authorList>
    </citation>
    <scope>NUCLEOTIDE SEQUENCE [LARGE SCALE GENOMIC DNA]</scope>
</reference>
<name>A0A3L6Q8D6_PANMI</name>
<gene>
    <name evidence="1" type="ORF">C2845_PM15G04420</name>
</gene>
<accession>A0A3L6Q8D6</accession>
<dbReference type="Proteomes" id="UP000275267">
    <property type="component" value="Unassembled WGS sequence"/>
</dbReference>
<keyword evidence="2" id="KW-1185">Reference proteome</keyword>
<comment type="caution">
    <text evidence="1">The sequence shown here is derived from an EMBL/GenBank/DDBJ whole genome shotgun (WGS) entry which is preliminary data.</text>
</comment>
<dbReference type="AlphaFoldDB" id="A0A3L6Q8D6"/>
<organism evidence="1 2">
    <name type="scientific">Panicum miliaceum</name>
    <name type="common">Proso millet</name>
    <name type="synonym">Broomcorn millet</name>
    <dbReference type="NCBI Taxonomy" id="4540"/>
    <lineage>
        <taxon>Eukaryota</taxon>
        <taxon>Viridiplantae</taxon>
        <taxon>Streptophyta</taxon>
        <taxon>Embryophyta</taxon>
        <taxon>Tracheophyta</taxon>
        <taxon>Spermatophyta</taxon>
        <taxon>Magnoliopsida</taxon>
        <taxon>Liliopsida</taxon>
        <taxon>Poales</taxon>
        <taxon>Poaceae</taxon>
        <taxon>PACMAD clade</taxon>
        <taxon>Panicoideae</taxon>
        <taxon>Panicodae</taxon>
        <taxon>Paniceae</taxon>
        <taxon>Panicinae</taxon>
        <taxon>Panicum</taxon>
        <taxon>Panicum sect. Panicum</taxon>
    </lineage>
</organism>